<dbReference type="InterPro" id="IPR051938">
    <property type="entry name" value="Apopto_cytoskel_mod"/>
</dbReference>
<reference evidence="4" key="1">
    <citation type="submission" date="2022-08" db="EMBL/GenBank/DDBJ databases">
        <title>Nisaea acidiphila sp. nov., isolated from a marine algal debris and emended description of the genus Nisaea Urios et al. 2008.</title>
        <authorList>
            <person name="Kwon K."/>
        </authorList>
    </citation>
    <scope>NUCLEOTIDE SEQUENCE</scope>
    <source>
        <strain evidence="4">MEBiC11861</strain>
    </source>
</reference>
<dbReference type="CDD" id="cd06257">
    <property type="entry name" value="DnaJ"/>
    <property type="match status" value="1"/>
</dbReference>
<proteinExistence type="predicted"/>
<accession>A0A9J7AV84</accession>
<protein>
    <submittedName>
        <fullName evidence="4">J domain-containing protein</fullName>
    </submittedName>
</protein>
<dbReference type="InterPro" id="IPR036869">
    <property type="entry name" value="J_dom_sf"/>
</dbReference>
<dbReference type="PANTHER" id="PTHR44145:SF3">
    <property type="entry name" value="DNAJ HOMOLOG SUBFAMILY A MEMBER 3, MITOCHONDRIAL"/>
    <property type="match status" value="1"/>
</dbReference>
<dbReference type="SMART" id="SM00271">
    <property type="entry name" value="DnaJ"/>
    <property type="match status" value="1"/>
</dbReference>
<name>A0A9J7AV84_9PROT</name>
<dbReference type="PROSITE" id="PS50076">
    <property type="entry name" value="DNAJ_2"/>
    <property type="match status" value="1"/>
</dbReference>
<dbReference type="PRINTS" id="PR00625">
    <property type="entry name" value="JDOMAIN"/>
</dbReference>
<evidence type="ECO:0000313" key="5">
    <source>
        <dbReference type="Proteomes" id="UP001060336"/>
    </source>
</evidence>
<evidence type="ECO:0000256" key="1">
    <source>
        <dbReference type="ARBA" id="ARBA00023186"/>
    </source>
</evidence>
<dbReference type="AlphaFoldDB" id="A0A9J7AV84"/>
<dbReference type="EMBL" id="CP102480">
    <property type="protein sequence ID" value="UUX51675.1"/>
    <property type="molecule type" value="Genomic_DNA"/>
</dbReference>
<keyword evidence="1" id="KW-0143">Chaperone</keyword>
<dbReference type="SUPFAM" id="SSF46565">
    <property type="entry name" value="Chaperone J-domain"/>
    <property type="match status" value="1"/>
</dbReference>
<evidence type="ECO:0000313" key="4">
    <source>
        <dbReference type="EMBL" id="UUX51675.1"/>
    </source>
</evidence>
<dbReference type="Pfam" id="PF00226">
    <property type="entry name" value="DnaJ"/>
    <property type="match status" value="1"/>
</dbReference>
<feature type="region of interest" description="Disordered" evidence="2">
    <location>
        <begin position="1"/>
        <end position="36"/>
    </location>
</feature>
<evidence type="ECO:0000259" key="3">
    <source>
        <dbReference type="PROSITE" id="PS50076"/>
    </source>
</evidence>
<dbReference type="Gene3D" id="1.10.287.110">
    <property type="entry name" value="DnaJ domain"/>
    <property type="match status" value="1"/>
</dbReference>
<dbReference type="InterPro" id="IPR001623">
    <property type="entry name" value="DnaJ_domain"/>
</dbReference>
<gene>
    <name evidence="4" type="ORF">NUH88_08225</name>
</gene>
<evidence type="ECO:0000256" key="2">
    <source>
        <dbReference type="SAM" id="MobiDB-lite"/>
    </source>
</evidence>
<dbReference type="KEGG" id="naci:NUH88_08225"/>
<feature type="domain" description="J" evidence="3">
    <location>
        <begin position="135"/>
        <end position="192"/>
    </location>
</feature>
<dbReference type="Proteomes" id="UP001060336">
    <property type="component" value="Chromosome"/>
</dbReference>
<sequence>MRKAQSDSLKIDSYAGKPGVRQCDAPGCRAPGEHRAPKSRNRLDDYYWFCLDHVRAYNKQWNYYEGVTADELEREIRRSTTWDRPTWPLGTAAAYRKFVAGDYKDPFGALNGDEEMGPASGNGPSRPGAETVEGKAFAIMGLEPPVSEVELKARYKQLVKKHHPDANGGDKQAEERLKIINEAYTTLKKFLS</sequence>
<dbReference type="PANTHER" id="PTHR44145">
    <property type="entry name" value="DNAJ HOMOLOG SUBFAMILY A MEMBER 3, MITOCHONDRIAL"/>
    <property type="match status" value="1"/>
</dbReference>
<organism evidence="4 5">
    <name type="scientific">Nisaea acidiphila</name>
    <dbReference type="NCBI Taxonomy" id="1862145"/>
    <lineage>
        <taxon>Bacteria</taxon>
        <taxon>Pseudomonadati</taxon>
        <taxon>Pseudomonadota</taxon>
        <taxon>Alphaproteobacteria</taxon>
        <taxon>Rhodospirillales</taxon>
        <taxon>Thalassobaculaceae</taxon>
        <taxon>Nisaea</taxon>
    </lineage>
</organism>
<dbReference type="RefSeq" id="WP_257771310.1">
    <property type="nucleotide sequence ID" value="NZ_CP102480.1"/>
</dbReference>
<keyword evidence="5" id="KW-1185">Reference proteome</keyword>